<keyword evidence="2" id="KW-1185">Reference proteome</keyword>
<evidence type="ECO:0000313" key="1">
    <source>
        <dbReference type="EMBL" id="NMQ04222.1"/>
    </source>
</evidence>
<accession>A0ABX1T3J9</accession>
<name>A0ABX1T3J9_9PROT</name>
<evidence type="ECO:0000313" key="2">
    <source>
        <dbReference type="Proteomes" id="UP000886469"/>
    </source>
</evidence>
<comment type="caution">
    <text evidence="1">The sequence shown here is derived from an EMBL/GenBank/DDBJ whole genome shotgun (WGS) entry which is preliminary data.</text>
</comment>
<dbReference type="EMBL" id="SPMX01000006">
    <property type="protein sequence ID" value="NMQ04222.1"/>
    <property type="molecule type" value="Genomic_DNA"/>
</dbReference>
<proteinExistence type="predicted"/>
<gene>
    <name evidence="1" type="ORF">E4Q08_02580</name>
</gene>
<protein>
    <submittedName>
        <fullName evidence="1">Uncharacterized protein</fullName>
    </submittedName>
</protein>
<reference evidence="1" key="1">
    <citation type="submission" date="2019-03" db="EMBL/GenBank/DDBJ databases">
        <title>Metabolic reconstructions from genomes of highly enriched 'Candidatus Accumulibacter' and 'Candidatus Competibacter' bioreactor populations.</title>
        <authorList>
            <person name="Annavajhala M.K."/>
            <person name="Welles L."/>
            <person name="Abbas B."/>
            <person name="Sorokin D."/>
            <person name="Park H."/>
            <person name="Van Loosdrecht M."/>
            <person name="Chandran K."/>
        </authorList>
    </citation>
    <scope>NUCLEOTIDE SEQUENCE</scope>
    <source>
        <strain evidence="1">SBR_L</strain>
    </source>
</reference>
<organism evidence="1 2">
    <name type="scientific">Candidatus Accumulibacter contiguus</name>
    <dbReference type="NCBI Taxonomy" id="2954381"/>
    <lineage>
        <taxon>Bacteria</taxon>
        <taxon>Pseudomonadati</taxon>
        <taxon>Pseudomonadota</taxon>
        <taxon>Betaproteobacteria</taxon>
        <taxon>Candidatus Accumulibacter</taxon>
    </lineage>
</organism>
<sequence>MKVYIQQKYRDTAIFGNNLSDFKVLNFNDIPQADDNTNTLTFGDLINYKGIDKLQQEEDKLDTFQPIMDFANFLLIVLKLTRMEESDFDPTSFNLDDKDLIHEFDKVQVNEKVCKDVRLQPADGKISS</sequence>
<dbReference type="RefSeq" id="WP_169069214.1">
    <property type="nucleotide sequence ID" value="NZ_SPMX01000006.1"/>
</dbReference>
<dbReference type="Proteomes" id="UP000886469">
    <property type="component" value="Unassembled WGS sequence"/>
</dbReference>